<dbReference type="CDD" id="cd02440">
    <property type="entry name" value="AdoMet_MTases"/>
    <property type="match status" value="1"/>
</dbReference>
<sequence>MNQWKKWLKELNLTLSKEQEQQFETYAHELVEYNKNVNLTRITDKDEIYEKHFYDSLLASQCYEFDQVETMIDVGGGAGFPGMPLKIAYPNIKLTVLDASKKRIQFLEHLADVLNIDGVSFVHARAEDGARDVNHRDQYDVAIARAVARMPVLAEYCLPFVKPQGVWVALKGKSGAEEADEAQEAIRLLQGSVADQHYFELPSESSERRIYVVGKKDVTPKTYPRKVGTITKKPLGL</sequence>
<dbReference type="HAMAP" id="MF_00074">
    <property type="entry name" value="16SrRNA_methyltr_G"/>
    <property type="match status" value="1"/>
</dbReference>
<comment type="caution">
    <text evidence="7">The sequence shown here is derived from an EMBL/GenBank/DDBJ whole genome shotgun (WGS) entry which is preliminary data.</text>
</comment>
<dbReference type="EC" id="2.1.1.-" evidence="6"/>
<dbReference type="InterPro" id="IPR003682">
    <property type="entry name" value="rRNA_ssu_MeTfrase_G"/>
</dbReference>
<proteinExistence type="inferred from homology"/>
<dbReference type="SUPFAM" id="SSF53335">
    <property type="entry name" value="S-adenosyl-L-methionine-dependent methyltransferases"/>
    <property type="match status" value="1"/>
</dbReference>
<dbReference type="GO" id="GO:0008168">
    <property type="term" value="F:methyltransferase activity"/>
    <property type="evidence" value="ECO:0007669"/>
    <property type="project" value="UniProtKB-KW"/>
</dbReference>
<dbReference type="NCBIfam" id="TIGR00138">
    <property type="entry name" value="rsmG_gidB"/>
    <property type="match status" value="1"/>
</dbReference>
<feature type="binding site" evidence="6">
    <location>
        <begin position="126"/>
        <end position="127"/>
    </location>
    <ligand>
        <name>S-adenosyl-L-methionine</name>
        <dbReference type="ChEBI" id="CHEBI:59789"/>
    </ligand>
</feature>
<comment type="subcellular location">
    <subcellularLocation>
        <location evidence="6">Cytoplasm</location>
    </subcellularLocation>
</comment>
<evidence type="ECO:0000256" key="3">
    <source>
        <dbReference type="ARBA" id="ARBA00022603"/>
    </source>
</evidence>
<protein>
    <recommendedName>
        <fullName evidence="6">Ribosomal RNA small subunit methyltransferase G</fullName>
        <ecNumber evidence="6">2.1.1.-</ecNumber>
    </recommendedName>
    <alternativeName>
        <fullName evidence="6">16S rRNA 7-methylguanosine methyltransferase</fullName>
        <shortName evidence="6">16S rRNA m7G methyltransferase</shortName>
    </alternativeName>
</protein>
<evidence type="ECO:0000313" key="8">
    <source>
        <dbReference type="Proteomes" id="UP000741863"/>
    </source>
</evidence>
<evidence type="ECO:0000256" key="4">
    <source>
        <dbReference type="ARBA" id="ARBA00022679"/>
    </source>
</evidence>
<dbReference type="Gene3D" id="3.40.50.150">
    <property type="entry name" value="Vaccinia Virus protein VP39"/>
    <property type="match status" value="1"/>
</dbReference>
<dbReference type="Proteomes" id="UP000741863">
    <property type="component" value="Unassembled WGS sequence"/>
</dbReference>
<keyword evidence="3 6" id="KW-0489">Methyltransferase</keyword>
<dbReference type="Pfam" id="PF02527">
    <property type="entry name" value="GidB"/>
    <property type="match status" value="1"/>
</dbReference>
<comment type="function">
    <text evidence="6">Specifically methylates the N7 position of guanine in position 535 of 16S rRNA.</text>
</comment>
<dbReference type="RefSeq" id="WP_338028824.1">
    <property type="nucleotide sequence ID" value="NZ_JAFBEC010000013.1"/>
</dbReference>
<keyword evidence="2 6" id="KW-0698">rRNA processing</keyword>
<dbReference type="GO" id="GO:0032259">
    <property type="term" value="P:methylation"/>
    <property type="evidence" value="ECO:0007669"/>
    <property type="project" value="UniProtKB-KW"/>
</dbReference>
<name>A0ABS2PGF5_9BACL</name>
<evidence type="ECO:0000313" key="7">
    <source>
        <dbReference type="EMBL" id="MBM7634519.1"/>
    </source>
</evidence>
<feature type="binding site" evidence="6">
    <location>
        <position position="75"/>
    </location>
    <ligand>
        <name>S-adenosyl-L-methionine</name>
        <dbReference type="ChEBI" id="CHEBI:59789"/>
    </ligand>
</feature>
<gene>
    <name evidence="6" type="primary">rsmG</name>
    <name evidence="7" type="ORF">JOD17_003638</name>
</gene>
<accession>A0ABS2PGF5</accession>
<keyword evidence="1 6" id="KW-0963">Cytoplasm</keyword>
<evidence type="ECO:0000256" key="1">
    <source>
        <dbReference type="ARBA" id="ARBA00022490"/>
    </source>
</evidence>
<feature type="binding site" evidence="6">
    <location>
        <position position="145"/>
    </location>
    <ligand>
        <name>S-adenosyl-L-methionine</name>
        <dbReference type="ChEBI" id="CHEBI:59789"/>
    </ligand>
</feature>
<evidence type="ECO:0000256" key="6">
    <source>
        <dbReference type="HAMAP-Rule" id="MF_00074"/>
    </source>
</evidence>
<keyword evidence="4 6" id="KW-0808">Transferase</keyword>
<dbReference type="PIRSF" id="PIRSF003078">
    <property type="entry name" value="GidB"/>
    <property type="match status" value="1"/>
</dbReference>
<dbReference type="InterPro" id="IPR029063">
    <property type="entry name" value="SAM-dependent_MTases_sf"/>
</dbReference>
<reference evidence="7 8" key="1">
    <citation type="submission" date="2021-01" db="EMBL/GenBank/DDBJ databases">
        <title>Genomic Encyclopedia of Type Strains, Phase IV (KMG-IV): sequencing the most valuable type-strain genomes for metagenomic binning, comparative biology and taxonomic classification.</title>
        <authorList>
            <person name="Goeker M."/>
        </authorList>
    </citation>
    <scope>NUCLEOTIDE SEQUENCE [LARGE SCALE GENOMIC DNA]</scope>
    <source>
        <strain evidence="7 8">DSM 25540</strain>
    </source>
</reference>
<dbReference type="PANTHER" id="PTHR31760">
    <property type="entry name" value="S-ADENOSYL-L-METHIONINE-DEPENDENT METHYLTRANSFERASES SUPERFAMILY PROTEIN"/>
    <property type="match status" value="1"/>
</dbReference>
<feature type="binding site" evidence="6">
    <location>
        <begin position="98"/>
        <end position="100"/>
    </location>
    <ligand>
        <name>S-adenosyl-L-methionine</name>
        <dbReference type="ChEBI" id="CHEBI:59789"/>
    </ligand>
</feature>
<feature type="binding site" evidence="6">
    <location>
        <position position="80"/>
    </location>
    <ligand>
        <name>S-adenosyl-L-methionine</name>
        <dbReference type="ChEBI" id="CHEBI:59789"/>
    </ligand>
</feature>
<keyword evidence="8" id="KW-1185">Reference proteome</keyword>
<comment type="similarity">
    <text evidence="6">Belongs to the methyltransferase superfamily. RNA methyltransferase RsmG family.</text>
</comment>
<evidence type="ECO:0000256" key="5">
    <source>
        <dbReference type="ARBA" id="ARBA00022691"/>
    </source>
</evidence>
<dbReference type="PANTHER" id="PTHR31760:SF0">
    <property type="entry name" value="S-ADENOSYL-L-METHIONINE-DEPENDENT METHYLTRANSFERASES SUPERFAMILY PROTEIN"/>
    <property type="match status" value="1"/>
</dbReference>
<keyword evidence="5 6" id="KW-0949">S-adenosyl-L-methionine</keyword>
<dbReference type="EMBL" id="JAFBEC010000013">
    <property type="protein sequence ID" value="MBM7634519.1"/>
    <property type="molecule type" value="Genomic_DNA"/>
</dbReference>
<evidence type="ECO:0000256" key="2">
    <source>
        <dbReference type="ARBA" id="ARBA00022552"/>
    </source>
</evidence>
<organism evidence="7 8">
    <name type="scientific">Geomicrobium sediminis</name>
    <dbReference type="NCBI Taxonomy" id="1347788"/>
    <lineage>
        <taxon>Bacteria</taxon>
        <taxon>Bacillati</taxon>
        <taxon>Bacillota</taxon>
        <taxon>Bacilli</taxon>
        <taxon>Bacillales</taxon>
        <taxon>Geomicrobium</taxon>
    </lineage>
</organism>